<dbReference type="EMBL" id="MGJL01000040">
    <property type="protein sequence ID" value="OGN06160.1"/>
    <property type="molecule type" value="Genomic_DNA"/>
</dbReference>
<evidence type="ECO:0000256" key="8">
    <source>
        <dbReference type="ARBA" id="ARBA00032524"/>
    </source>
</evidence>
<protein>
    <recommendedName>
        <fullName evidence="3">DNA-directed RNA polymerase subunit alpha</fullName>
        <ecNumber evidence="2">2.7.7.6</ecNumber>
    </recommendedName>
    <alternativeName>
        <fullName evidence="9">RNA polymerase subunit alpha</fullName>
    </alternativeName>
    <alternativeName>
        <fullName evidence="8">Transcriptase subunit alpha</fullName>
    </alternativeName>
</protein>
<dbReference type="InterPro" id="IPR011263">
    <property type="entry name" value="DNA-dir_RNA_pol_RpoA/D/Rpb3"/>
</dbReference>
<dbReference type="Pfam" id="PF01193">
    <property type="entry name" value="RNA_pol_L"/>
    <property type="match status" value="1"/>
</dbReference>
<gene>
    <name evidence="13" type="ORF">A2750_03700</name>
</gene>
<dbReference type="GO" id="GO:0005737">
    <property type="term" value="C:cytoplasm"/>
    <property type="evidence" value="ECO:0007669"/>
    <property type="project" value="UniProtKB-ARBA"/>
</dbReference>
<name>A0A1F8F0Q8_9BACT</name>
<dbReference type="GO" id="GO:0046983">
    <property type="term" value="F:protein dimerization activity"/>
    <property type="evidence" value="ECO:0007669"/>
    <property type="project" value="InterPro"/>
</dbReference>
<dbReference type="InterPro" id="IPR011262">
    <property type="entry name" value="DNA-dir_RNA_pol_insert"/>
</dbReference>
<dbReference type="SMART" id="SM00662">
    <property type="entry name" value="RPOLD"/>
    <property type="match status" value="1"/>
</dbReference>
<dbReference type="Gene3D" id="2.170.120.12">
    <property type="entry name" value="DNA-directed RNA polymerase, insert domain"/>
    <property type="match status" value="1"/>
</dbReference>
<keyword evidence="7" id="KW-0804">Transcription</keyword>
<evidence type="ECO:0000259" key="12">
    <source>
        <dbReference type="SMART" id="SM00662"/>
    </source>
</evidence>
<dbReference type="InterPro" id="IPR036603">
    <property type="entry name" value="RBP11-like"/>
</dbReference>
<evidence type="ECO:0000256" key="5">
    <source>
        <dbReference type="ARBA" id="ARBA00022679"/>
    </source>
</evidence>
<proteinExistence type="inferred from homology"/>
<comment type="similarity">
    <text evidence="1">Belongs to the RNA polymerase alpha chain family.</text>
</comment>
<evidence type="ECO:0000256" key="1">
    <source>
        <dbReference type="ARBA" id="ARBA00007123"/>
    </source>
</evidence>
<feature type="region of interest" description="Disordered" evidence="11">
    <location>
        <begin position="234"/>
        <end position="262"/>
    </location>
</feature>
<dbReference type="Pfam" id="PF01000">
    <property type="entry name" value="RNA_pol_A_bac"/>
    <property type="match status" value="1"/>
</dbReference>
<keyword evidence="4 13" id="KW-0240">DNA-directed RNA polymerase</keyword>
<dbReference type="Proteomes" id="UP000178023">
    <property type="component" value="Unassembled WGS sequence"/>
</dbReference>
<evidence type="ECO:0000256" key="2">
    <source>
        <dbReference type="ARBA" id="ARBA00012418"/>
    </source>
</evidence>
<dbReference type="GO" id="GO:0003677">
    <property type="term" value="F:DNA binding"/>
    <property type="evidence" value="ECO:0007669"/>
    <property type="project" value="InterPro"/>
</dbReference>
<dbReference type="NCBIfam" id="NF003519">
    <property type="entry name" value="PRK05182.2-5"/>
    <property type="match status" value="1"/>
</dbReference>
<comment type="caution">
    <text evidence="13">The sequence shown here is derived from an EMBL/GenBank/DDBJ whole genome shotgun (WGS) entry which is preliminary data.</text>
</comment>
<evidence type="ECO:0000256" key="9">
    <source>
        <dbReference type="ARBA" id="ARBA00033070"/>
    </source>
</evidence>
<sequence length="262" mass="28707">MSNVKCCNMSQLPEIKLISKEGNRAIFEIAPLMPGYGATIANPLRRVLLSSLEGAAITAIKIKGVDHEFTAIPGVLEDMIQVILNVKKIRVKLFGEGPVKLTLEAKGEKEVTAGNIKTTSDVEIVNPEQHIVTLTDKKAEFIMELDVEKGTGYVPAEQRQKDKLAIGIIAIDGIFSPVSHVNFNTENIRVGQRIDYNKVALEIETDGSTEPEVVLKRASEILVAHFKLISEIPVPETTSSEPKHSSRTQAEGKKVSKTKKTK</sequence>
<dbReference type="InterPro" id="IPR036643">
    <property type="entry name" value="RNApol_insert_sf"/>
</dbReference>
<comment type="catalytic activity">
    <reaction evidence="10">
        <text>RNA(n) + a ribonucleoside 5'-triphosphate = RNA(n+1) + diphosphate</text>
        <dbReference type="Rhea" id="RHEA:21248"/>
        <dbReference type="Rhea" id="RHEA-COMP:14527"/>
        <dbReference type="Rhea" id="RHEA-COMP:17342"/>
        <dbReference type="ChEBI" id="CHEBI:33019"/>
        <dbReference type="ChEBI" id="CHEBI:61557"/>
        <dbReference type="ChEBI" id="CHEBI:140395"/>
        <dbReference type="EC" id="2.7.7.6"/>
    </reaction>
</comment>
<dbReference type="AlphaFoldDB" id="A0A1F8F0Q8"/>
<dbReference type="GO" id="GO:0006351">
    <property type="term" value="P:DNA-templated transcription"/>
    <property type="evidence" value="ECO:0007669"/>
    <property type="project" value="InterPro"/>
</dbReference>
<feature type="domain" description="DNA-directed RNA polymerase RpoA/D/Rpb3-type" evidence="12">
    <location>
        <begin position="24"/>
        <end position="232"/>
    </location>
</feature>
<dbReference type="CDD" id="cd06928">
    <property type="entry name" value="RNAP_alpha_NTD"/>
    <property type="match status" value="1"/>
</dbReference>
<dbReference type="SUPFAM" id="SSF55257">
    <property type="entry name" value="RBP11-like subunits of RNA polymerase"/>
    <property type="match status" value="1"/>
</dbReference>
<reference evidence="13 14" key="1">
    <citation type="journal article" date="2016" name="Nat. Commun.">
        <title>Thousands of microbial genomes shed light on interconnected biogeochemical processes in an aquifer system.</title>
        <authorList>
            <person name="Anantharaman K."/>
            <person name="Brown C.T."/>
            <person name="Hug L.A."/>
            <person name="Sharon I."/>
            <person name="Castelle C.J."/>
            <person name="Probst A.J."/>
            <person name="Thomas B.C."/>
            <person name="Singh A."/>
            <person name="Wilkins M.J."/>
            <person name="Karaoz U."/>
            <person name="Brodie E.L."/>
            <person name="Williams K.H."/>
            <person name="Hubbard S.S."/>
            <person name="Banfield J.F."/>
        </authorList>
    </citation>
    <scope>NUCLEOTIDE SEQUENCE [LARGE SCALE GENOMIC DNA]</scope>
</reference>
<dbReference type="InterPro" id="IPR011773">
    <property type="entry name" value="DNA-dir_RpoA"/>
</dbReference>
<dbReference type="GO" id="GO:0003899">
    <property type="term" value="F:DNA-directed RNA polymerase activity"/>
    <property type="evidence" value="ECO:0007669"/>
    <property type="project" value="UniProtKB-EC"/>
</dbReference>
<organism evidence="13 14">
    <name type="scientific">Candidatus Yanofskybacteria bacterium RIFCSPHIGHO2_01_FULL_45_42</name>
    <dbReference type="NCBI Taxonomy" id="1802671"/>
    <lineage>
        <taxon>Bacteria</taxon>
        <taxon>Candidatus Yanofskyibacteriota</taxon>
    </lineage>
</organism>
<evidence type="ECO:0000256" key="4">
    <source>
        <dbReference type="ARBA" id="ARBA00022478"/>
    </source>
</evidence>
<dbReference type="FunFam" id="2.170.120.12:FF:000001">
    <property type="entry name" value="DNA-directed RNA polymerase subunit alpha"/>
    <property type="match status" value="1"/>
</dbReference>
<dbReference type="SUPFAM" id="SSF56553">
    <property type="entry name" value="Insert subdomain of RNA polymerase alpha subunit"/>
    <property type="match status" value="1"/>
</dbReference>
<keyword evidence="5" id="KW-0808">Transferase</keyword>
<keyword evidence="6" id="KW-0548">Nucleotidyltransferase</keyword>
<evidence type="ECO:0000256" key="10">
    <source>
        <dbReference type="ARBA" id="ARBA00048552"/>
    </source>
</evidence>
<evidence type="ECO:0000256" key="11">
    <source>
        <dbReference type="SAM" id="MobiDB-lite"/>
    </source>
</evidence>
<dbReference type="EC" id="2.7.7.6" evidence="2"/>
<dbReference type="GO" id="GO:0000428">
    <property type="term" value="C:DNA-directed RNA polymerase complex"/>
    <property type="evidence" value="ECO:0007669"/>
    <property type="project" value="UniProtKB-KW"/>
</dbReference>
<accession>A0A1F8F0Q8</accession>
<evidence type="ECO:0000256" key="6">
    <source>
        <dbReference type="ARBA" id="ARBA00022695"/>
    </source>
</evidence>
<evidence type="ECO:0000256" key="7">
    <source>
        <dbReference type="ARBA" id="ARBA00023163"/>
    </source>
</evidence>
<evidence type="ECO:0000313" key="14">
    <source>
        <dbReference type="Proteomes" id="UP000178023"/>
    </source>
</evidence>
<dbReference type="NCBIfam" id="TIGR02027">
    <property type="entry name" value="rpoA"/>
    <property type="match status" value="1"/>
</dbReference>
<evidence type="ECO:0000256" key="3">
    <source>
        <dbReference type="ARBA" id="ARBA00015972"/>
    </source>
</evidence>
<evidence type="ECO:0000313" key="13">
    <source>
        <dbReference type="EMBL" id="OGN06160.1"/>
    </source>
</evidence>
<dbReference type="Gene3D" id="3.30.1360.10">
    <property type="entry name" value="RNA polymerase, RBP11-like subunit"/>
    <property type="match status" value="1"/>
</dbReference>